<dbReference type="STRING" id="1408157.A0A1J7J4M8"/>
<gene>
    <name evidence="2" type="ORF">CONLIGDRAFT_638710</name>
</gene>
<evidence type="ECO:0000259" key="1">
    <source>
        <dbReference type="Pfam" id="PF20183"/>
    </source>
</evidence>
<dbReference type="InParanoid" id="A0A1J7J4M8"/>
<dbReference type="Pfam" id="PF20183">
    <property type="entry name" value="DUF6546"/>
    <property type="match status" value="1"/>
</dbReference>
<dbReference type="Proteomes" id="UP000182658">
    <property type="component" value="Unassembled WGS sequence"/>
</dbReference>
<dbReference type="InterPro" id="IPR046676">
    <property type="entry name" value="DUF6546"/>
</dbReference>
<evidence type="ECO:0000313" key="2">
    <source>
        <dbReference type="EMBL" id="OIW34339.1"/>
    </source>
</evidence>
<name>A0A1J7J4M8_9PEZI</name>
<protein>
    <recommendedName>
        <fullName evidence="1">DUF6546 domain-containing protein</fullName>
    </recommendedName>
</protein>
<feature type="domain" description="DUF6546" evidence="1">
    <location>
        <begin position="326"/>
        <end position="550"/>
    </location>
</feature>
<sequence length="634" mass="73852">MPVWNIFPKEIQLQILKHVAEGHDRPPRRLGRGLYASVCKEWQDFFEPYTFRRLVLRPSRLPQFQRTVSGDRGLLRLSYLSEIYFTIDLPAYDCSECATEETRAATDNNEAKFTQSVFLLLYILKEWTVGRWEELKRNNPDLYGLQKLPELDLYIGAMSPSDCEHKVNDYRLHKDYRFWFESEVDFRTMHIEYMARNPVQATGSHWEREETLTNNFVEVLSGVDTLSRQRVTGYGPLGLNLNFSFWDTGPLGSTLPSILFPEVEKITGLFLPRHFFRDIGGIALEYLVRCCPRLKRLAYERWAEGRSRGLASSYVPEFSCFLELWMPTSLEVLNLFEDHNRTFPFGQATAAGSRYRPFHLDHELGQALLTGSKNLRELTACFVLDAAEFFHRFFEHSIQIRPGIFNAEQSWARLERLTLTAEVFSITDHSSVSLVHDLLFAAGTAAGLMPKLELMEIWDYAWNVARIFRYEVVDDDTVSVTWLSNLTEPLFIHRLPDHVGWIWQEVARNRELTRHHTELRGLPEPDEDDPRTWIRYIDVIYHLRSRDRVLLPMSRAQVRLEIETDLANDTPRTTLVDPLTWEEVNVTPRSMHGGQAWCWELLRSRGTPAAGLFDFNANARQSGRRFGDPRMLHP</sequence>
<proteinExistence type="predicted"/>
<evidence type="ECO:0000313" key="3">
    <source>
        <dbReference type="Proteomes" id="UP000182658"/>
    </source>
</evidence>
<reference evidence="2 3" key="1">
    <citation type="submission" date="2016-10" db="EMBL/GenBank/DDBJ databases">
        <title>Draft genome sequence of Coniochaeta ligniaria NRRL30616, a lignocellulolytic fungus for bioabatement of inhibitors in plant biomass hydrolysates.</title>
        <authorList>
            <consortium name="DOE Joint Genome Institute"/>
            <person name="Jimenez D.J."/>
            <person name="Hector R.E."/>
            <person name="Riley R."/>
            <person name="Sun H."/>
            <person name="Grigoriev I.V."/>
            <person name="Van Elsas J.D."/>
            <person name="Nichols N.N."/>
        </authorList>
    </citation>
    <scope>NUCLEOTIDE SEQUENCE [LARGE SCALE GENOMIC DNA]</scope>
    <source>
        <strain evidence="2 3">NRRL 30616</strain>
    </source>
</reference>
<dbReference type="AlphaFoldDB" id="A0A1J7J4M8"/>
<keyword evidence="3" id="KW-1185">Reference proteome</keyword>
<accession>A0A1J7J4M8</accession>
<organism evidence="2 3">
    <name type="scientific">Coniochaeta ligniaria NRRL 30616</name>
    <dbReference type="NCBI Taxonomy" id="1408157"/>
    <lineage>
        <taxon>Eukaryota</taxon>
        <taxon>Fungi</taxon>
        <taxon>Dikarya</taxon>
        <taxon>Ascomycota</taxon>
        <taxon>Pezizomycotina</taxon>
        <taxon>Sordariomycetes</taxon>
        <taxon>Sordariomycetidae</taxon>
        <taxon>Coniochaetales</taxon>
        <taxon>Coniochaetaceae</taxon>
        <taxon>Coniochaeta</taxon>
    </lineage>
</organism>
<dbReference type="OrthoDB" id="4802432at2759"/>
<dbReference type="EMBL" id="KV875093">
    <property type="protein sequence ID" value="OIW34339.1"/>
    <property type="molecule type" value="Genomic_DNA"/>
</dbReference>